<reference evidence="12 13" key="1">
    <citation type="submission" date="2024-01" db="EMBL/GenBank/DDBJ databases">
        <title>The complete chloroplast genome sequence of Lithospermum erythrorhizon: insights into the phylogenetic relationship among Boraginaceae species and the maternal lineages of purple gromwells.</title>
        <authorList>
            <person name="Okada T."/>
            <person name="Watanabe K."/>
        </authorList>
    </citation>
    <scope>NUCLEOTIDE SEQUENCE [LARGE SCALE GENOMIC DNA]</scope>
</reference>
<keyword evidence="7" id="KW-0411">Iron-sulfur</keyword>
<evidence type="ECO:0000256" key="8">
    <source>
        <dbReference type="ARBA" id="ARBA00023125"/>
    </source>
</evidence>
<dbReference type="CDD" id="cd00056">
    <property type="entry name" value="ENDO3c"/>
    <property type="match status" value="1"/>
</dbReference>
<evidence type="ECO:0000256" key="4">
    <source>
        <dbReference type="ARBA" id="ARBA00022485"/>
    </source>
</evidence>
<dbReference type="GO" id="GO:0005634">
    <property type="term" value="C:nucleus"/>
    <property type="evidence" value="ECO:0007669"/>
    <property type="project" value="UniProtKB-SubCell"/>
</dbReference>
<feature type="compositionally biased region" description="Basic residues" evidence="10">
    <location>
        <begin position="253"/>
        <end position="262"/>
    </location>
</feature>
<dbReference type="InterPro" id="IPR011257">
    <property type="entry name" value="DNA_glycosylase"/>
</dbReference>
<evidence type="ECO:0000256" key="6">
    <source>
        <dbReference type="ARBA" id="ARBA00023004"/>
    </source>
</evidence>
<keyword evidence="6" id="KW-0408">Iron</keyword>
<comment type="subcellular location">
    <subcellularLocation>
        <location evidence="2">Nucleus</location>
    </subcellularLocation>
</comment>
<dbReference type="GO" id="GO:0051539">
    <property type="term" value="F:4 iron, 4 sulfur cluster binding"/>
    <property type="evidence" value="ECO:0007669"/>
    <property type="project" value="UniProtKB-KW"/>
</dbReference>
<proteinExistence type="inferred from homology"/>
<dbReference type="SMART" id="SM00525">
    <property type="entry name" value="FES"/>
    <property type="match status" value="1"/>
</dbReference>
<dbReference type="GO" id="GO:0003677">
    <property type="term" value="F:DNA binding"/>
    <property type="evidence" value="ECO:0007669"/>
    <property type="project" value="UniProtKB-KW"/>
</dbReference>
<keyword evidence="9" id="KW-0539">Nucleus</keyword>
<dbReference type="InterPro" id="IPR023170">
    <property type="entry name" value="HhH_base_excis_C"/>
</dbReference>
<keyword evidence="4" id="KW-0004">4Fe-4S</keyword>
<comment type="caution">
    <text evidence="12">The sequence shown here is derived from an EMBL/GenBank/DDBJ whole genome shotgun (WGS) entry which is preliminary data.</text>
</comment>
<organism evidence="12 13">
    <name type="scientific">Lithospermum erythrorhizon</name>
    <name type="common">Purple gromwell</name>
    <name type="synonym">Lithospermum officinale var. erythrorhizon</name>
    <dbReference type="NCBI Taxonomy" id="34254"/>
    <lineage>
        <taxon>Eukaryota</taxon>
        <taxon>Viridiplantae</taxon>
        <taxon>Streptophyta</taxon>
        <taxon>Embryophyta</taxon>
        <taxon>Tracheophyta</taxon>
        <taxon>Spermatophyta</taxon>
        <taxon>Magnoliopsida</taxon>
        <taxon>eudicotyledons</taxon>
        <taxon>Gunneridae</taxon>
        <taxon>Pentapetalae</taxon>
        <taxon>asterids</taxon>
        <taxon>lamiids</taxon>
        <taxon>Boraginales</taxon>
        <taxon>Boraginaceae</taxon>
        <taxon>Boraginoideae</taxon>
        <taxon>Lithospermeae</taxon>
        <taxon>Lithospermum</taxon>
    </lineage>
</organism>
<dbReference type="InterPro" id="IPR028925">
    <property type="entry name" value="RRM_DME"/>
</dbReference>
<name>A0AAV3QZI5_LITER</name>
<evidence type="ECO:0000313" key="12">
    <source>
        <dbReference type="EMBL" id="GAA0169519.1"/>
    </source>
</evidence>
<feature type="domain" description="HhH-GPD" evidence="11">
    <location>
        <begin position="879"/>
        <end position="1044"/>
    </location>
</feature>
<evidence type="ECO:0000256" key="7">
    <source>
        <dbReference type="ARBA" id="ARBA00023014"/>
    </source>
</evidence>
<dbReference type="InterPro" id="IPR028924">
    <property type="entry name" value="Perm-CXXC"/>
</dbReference>
<evidence type="ECO:0000256" key="1">
    <source>
        <dbReference type="ARBA" id="ARBA00001966"/>
    </source>
</evidence>
<dbReference type="GO" id="GO:0003906">
    <property type="term" value="F:DNA-(apurinic or apyrimidinic site) endonuclease activity"/>
    <property type="evidence" value="ECO:0007669"/>
    <property type="project" value="UniProtKB-ARBA"/>
</dbReference>
<comment type="cofactor">
    <cofactor evidence="1">
        <name>[4Fe-4S] cluster</name>
        <dbReference type="ChEBI" id="CHEBI:49883"/>
    </cofactor>
</comment>
<keyword evidence="5" id="KW-0479">Metal-binding</keyword>
<protein>
    <submittedName>
        <fullName evidence="12">DNA-binding transcription factor</fullName>
    </submittedName>
</protein>
<dbReference type="Proteomes" id="UP001454036">
    <property type="component" value="Unassembled WGS sequence"/>
</dbReference>
<keyword evidence="8 12" id="KW-0238">DNA-binding</keyword>
<evidence type="ECO:0000259" key="11">
    <source>
        <dbReference type="SMART" id="SM00478"/>
    </source>
</evidence>
<dbReference type="Pfam" id="PF15629">
    <property type="entry name" value="Perm-CXXC"/>
    <property type="match status" value="1"/>
</dbReference>
<dbReference type="InterPro" id="IPR044811">
    <property type="entry name" value="DME/ROS1"/>
</dbReference>
<dbReference type="SMART" id="SM00478">
    <property type="entry name" value="ENDO3c"/>
    <property type="match status" value="1"/>
</dbReference>
<dbReference type="InterPro" id="IPR003651">
    <property type="entry name" value="Endonuclease3_FeS-loop_motif"/>
</dbReference>
<feature type="region of interest" description="Disordered" evidence="10">
    <location>
        <begin position="724"/>
        <end position="743"/>
    </location>
</feature>
<gene>
    <name evidence="12" type="ORF">LIER_23985</name>
</gene>
<accession>A0AAV3QZI5</accession>
<dbReference type="PANTHER" id="PTHR46213">
    <property type="entry name" value="TRANSCRIPTIONAL ACTIVATOR DEMETER"/>
    <property type="match status" value="1"/>
</dbReference>
<dbReference type="SUPFAM" id="SSF48150">
    <property type="entry name" value="DNA-glycosylase"/>
    <property type="match status" value="1"/>
</dbReference>
<dbReference type="EMBL" id="BAABME010006874">
    <property type="protein sequence ID" value="GAA0169519.1"/>
    <property type="molecule type" value="Genomic_DNA"/>
</dbReference>
<dbReference type="FunFam" id="1.10.1670.10:FF:000004">
    <property type="entry name" value="DNA glycosylase/AP lyase ROS1"/>
    <property type="match status" value="1"/>
</dbReference>
<evidence type="ECO:0000313" key="13">
    <source>
        <dbReference type="Proteomes" id="UP001454036"/>
    </source>
</evidence>
<evidence type="ECO:0000256" key="5">
    <source>
        <dbReference type="ARBA" id="ARBA00022723"/>
    </source>
</evidence>
<dbReference type="GO" id="GO:0141166">
    <property type="term" value="P:chromosomal 5-methylcytosine DNA demethylation pathway"/>
    <property type="evidence" value="ECO:0007669"/>
    <property type="project" value="InterPro"/>
</dbReference>
<evidence type="ECO:0000256" key="3">
    <source>
        <dbReference type="ARBA" id="ARBA00005646"/>
    </source>
</evidence>
<dbReference type="GO" id="GO:0019104">
    <property type="term" value="F:DNA N-glycosylase activity"/>
    <property type="evidence" value="ECO:0007669"/>
    <property type="project" value="InterPro"/>
</dbReference>
<feature type="region of interest" description="Disordered" evidence="10">
    <location>
        <begin position="251"/>
        <end position="270"/>
    </location>
</feature>
<feature type="compositionally biased region" description="Polar residues" evidence="10">
    <location>
        <begin position="731"/>
        <end position="743"/>
    </location>
</feature>
<dbReference type="GO" id="GO:0006284">
    <property type="term" value="P:base-excision repair"/>
    <property type="evidence" value="ECO:0007669"/>
    <property type="project" value="InterPro"/>
</dbReference>
<dbReference type="GO" id="GO:0046872">
    <property type="term" value="F:metal ion binding"/>
    <property type="evidence" value="ECO:0007669"/>
    <property type="project" value="UniProtKB-KW"/>
</dbReference>
<evidence type="ECO:0000256" key="10">
    <source>
        <dbReference type="SAM" id="MobiDB-lite"/>
    </source>
</evidence>
<dbReference type="InterPro" id="IPR003265">
    <property type="entry name" value="HhH-GPD_domain"/>
</dbReference>
<dbReference type="Pfam" id="PF15628">
    <property type="entry name" value="RRM_DME"/>
    <property type="match status" value="1"/>
</dbReference>
<dbReference type="Gene3D" id="1.10.340.30">
    <property type="entry name" value="Hypothetical protein, domain 2"/>
    <property type="match status" value="1"/>
</dbReference>
<dbReference type="Gene3D" id="1.10.1670.10">
    <property type="entry name" value="Helix-hairpin-Helix base-excision DNA repair enzymes (C-terminal)"/>
    <property type="match status" value="1"/>
</dbReference>
<sequence length="1440" mass="162257">MSQDVVSKMPARDQLNLNTALQHPLELSLSQRQVPFASTPFKNQPLHKSTNCRPTEFSMGKCQIVFSDASHDKEVNEVQLMLGNDTRCVRKTPSRSNCSSSACLTQETEAKLLKRQYFQDFEAEICSQNLNGVKYNSLRSYESAPFPNGITSTGLSGMVFPNISKKKRTTKWNRVEISKVNSMSAVVENCSIQNAYWTSEAQKNQLTPASTSWVPATQYDFNRHSRYSEVNYATLNERQISGSSLELAEYRNAKRKRSKGPTRPRSTPLGSCEQLLNYRRESTIDQEVIDQPNRCMELLVSQFPATVKTKKRSKRNSTTSSSLPYLYKQQHSLKTGRPLAITWKQMSPMDEIIEHLSLLDINAEGTLGLYHNQNNPLQMDYLQQNALVVYRRDGTIVPVRKRKPRPKVDLDDETTRVWKLLLEDIRNEGIDGTDEEKARWWEEERRVFRGRADSFIARMHLVQGDRRFTPWKGSVVDSVVGVFLTQNVSDHLSSSAFMSLAARYPPKSSINPGESLGEETSMTNREPEVFVLEPDDIVTCYEKADQSTRAQSSLVQQHLEGNRGKEANNVSRVDASTIQVDIASTQNSVEFSVARSEKSEITTNVARVDGSAIQVDLASTQNSVDFSIARSEKSEINSLCTSEEESTDSERKPIASSTSFVELIHTVEGNPELEEVFQSNSEVNLSEKRDWFCSTEAFSSQISLDISSGLHEVPISGSPECSRYDDKETCTTENSGLSAGSPNQTTFEKIRRAQFEELPKSSSEDENSCYNHGIDVSLSTIEDPESVVESQFQHQALDSHNLYTRNSVVSERNMVAKNIPDLNEKPASSTFNANSEQLDNIADSGNANTANEEVRRPGKQNQVAVDWDALRKDVQKDSIKRERTANTMDSLDWETIRCADVQEIADTIKSRGMNNMLAERIKDFLDRIVREHGSIDLEWLRDVLPDKAKEYLLSIRGLGLKSVECVRLLTLHHLAFPVDVNVGRIAVRLGWVPLQPLPESLQLHLLELYPVLESIQKYLWPRLCKLDQRTLYELHYQMITFGKVFCSKSKPNCNACPMRGECRHFASAFASARLTLPAPEEKRIVVNGVEQAADPHSTGMHSTEKLCLPHAKRQLGDDVQSSVASSNSSSTDLCLARFNKHFGANSESSSSNLTAHVPAITEPTVEEPLSPEPENDQFVEPDMEDFEDPDEIPTIRLDMEQFAQNLQNLVGGSMELQEHNISKALVTLTTEATSIPAPKLKNINRLRTEHQVYELPDSHPLLHRFDRREPDDPSPYLLAIWTPGETADSIQPPERRCRSQESGGLCDDETCFSCNSTREANSQIVRGTILVPCRTAMRGSFPLNGTYFQVNEVFADHDSSLSPVAVPRAWIWNLPRRTVYFGTSVPSIFRGLNTEEIQYCFWRGFVCVRGFEQCSRSPKPLMARLHFPASRMRGKAKVDE</sequence>
<evidence type="ECO:0000256" key="2">
    <source>
        <dbReference type="ARBA" id="ARBA00004123"/>
    </source>
</evidence>
<dbReference type="GO" id="GO:0035514">
    <property type="term" value="F:DNA demethylase activity"/>
    <property type="evidence" value="ECO:0007669"/>
    <property type="project" value="InterPro"/>
</dbReference>
<dbReference type="PANTHER" id="PTHR46213:SF13">
    <property type="entry name" value="DEMETER-LIKE PROTEIN 2-RELATED"/>
    <property type="match status" value="1"/>
</dbReference>
<comment type="similarity">
    <text evidence="3">Belongs to the DNA glycosylase family. DEMETER subfamily.</text>
</comment>
<evidence type="ECO:0000256" key="9">
    <source>
        <dbReference type="ARBA" id="ARBA00023242"/>
    </source>
</evidence>
<keyword evidence="13" id="KW-1185">Reference proteome</keyword>